<protein>
    <recommendedName>
        <fullName evidence="2">ER membrane protein complex subunit 2</fullName>
    </recommendedName>
</protein>
<evidence type="ECO:0000256" key="3">
    <source>
        <dbReference type="SAM" id="MobiDB-lite"/>
    </source>
</evidence>
<accession>A0A1Y2FYP0</accession>
<sequence length="268" mass="29106">MSSASTSCILLQLADYRTETRRHAHKVVQLGQHLIQRGWASSSTDELWTVLEQVATAAVESGQLSLADVCASRLATQFPDSPRVALLQGVILEGKGEVLEAKRWYEQLLDKDEHNTNIRKRLITLHLTSPSSSSTTLTKGKSSTSTSAAGGLSREKGLEMLVEHLDTVYNDIEGWSQLASVYAGMGLYPQSLSALSHLLLLAPHNPFHLLHHAETAYTLGDYPLAWKEFSRVVEMCEGVTKGDKEGSGGAGRRAAVGAKLVSGVRRSL</sequence>
<feature type="non-terminal residue" evidence="4">
    <location>
        <position position="268"/>
    </location>
</feature>
<keyword evidence="5" id="KW-1185">Reference proteome</keyword>
<dbReference type="SMART" id="SM00028">
    <property type="entry name" value="TPR"/>
    <property type="match status" value="2"/>
</dbReference>
<dbReference type="InterPro" id="IPR019734">
    <property type="entry name" value="TPR_rpt"/>
</dbReference>
<keyword evidence="2" id="KW-0256">Endoplasmic reticulum</keyword>
<dbReference type="InterPro" id="IPR011990">
    <property type="entry name" value="TPR-like_helical_dom_sf"/>
</dbReference>
<evidence type="ECO:0000313" key="5">
    <source>
        <dbReference type="Proteomes" id="UP000193467"/>
    </source>
</evidence>
<dbReference type="Proteomes" id="UP000193467">
    <property type="component" value="Unassembled WGS sequence"/>
</dbReference>
<dbReference type="EMBL" id="MCGR01000007">
    <property type="protein sequence ID" value="ORY89170.1"/>
    <property type="molecule type" value="Genomic_DNA"/>
</dbReference>
<dbReference type="InParanoid" id="A0A1Y2FYP0"/>
<gene>
    <name evidence="4" type="ORF">BCR35DRAFT_276278</name>
</gene>
<proteinExistence type="inferred from homology"/>
<dbReference type="PANTHER" id="PTHR12760">
    <property type="entry name" value="TETRATRICOPEPTIDE REPEAT PROTEIN"/>
    <property type="match status" value="1"/>
</dbReference>
<comment type="similarity">
    <text evidence="2">Belongs to the EMC2 family.</text>
</comment>
<dbReference type="OrthoDB" id="124397at2759"/>
<dbReference type="GO" id="GO:0072546">
    <property type="term" value="C:EMC complex"/>
    <property type="evidence" value="ECO:0007669"/>
    <property type="project" value="UniProtKB-UniRule"/>
</dbReference>
<dbReference type="InterPro" id="IPR039856">
    <property type="entry name" value="EMC2-like"/>
</dbReference>
<dbReference type="STRING" id="106004.A0A1Y2FYP0"/>
<dbReference type="SUPFAM" id="SSF48452">
    <property type="entry name" value="TPR-like"/>
    <property type="match status" value="1"/>
</dbReference>
<dbReference type="Gene3D" id="1.25.40.10">
    <property type="entry name" value="Tetratricopeptide repeat domain"/>
    <property type="match status" value="2"/>
</dbReference>
<evidence type="ECO:0000313" key="4">
    <source>
        <dbReference type="EMBL" id="ORY89170.1"/>
    </source>
</evidence>
<organism evidence="4 5">
    <name type="scientific">Leucosporidium creatinivorum</name>
    <dbReference type="NCBI Taxonomy" id="106004"/>
    <lineage>
        <taxon>Eukaryota</taxon>
        <taxon>Fungi</taxon>
        <taxon>Dikarya</taxon>
        <taxon>Basidiomycota</taxon>
        <taxon>Pucciniomycotina</taxon>
        <taxon>Microbotryomycetes</taxon>
        <taxon>Leucosporidiales</taxon>
        <taxon>Leucosporidium</taxon>
    </lineage>
</organism>
<name>A0A1Y2FYP0_9BASI</name>
<keyword evidence="1" id="KW-0802">TPR repeat</keyword>
<comment type="subcellular location">
    <subcellularLocation>
        <location evidence="2">Endoplasmic reticulum membrane</location>
        <topology evidence="2">Peripheral membrane protein</topology>
        <orientation evidence="2">Cytoplasmic side</orientation>
    </subcellularLocation>
</comment>
<comment type="function">
    <text evidence="2">Part of the endoplasmic reticulum membrane protein complex (EMC) that enables the energy-independent insertion into endoplasmic reticulum membranes of newly synthesized membrane proteins.</text>
</comment>
<dbReference type="AlphaFoldDB" id="A0A1Y2FYP0"/>
<keyword evidence="2" id="KW-0472">Membrane</keyword>
<comment type="caution">
    <text evidence="4">The sequence shown here is derived from an EMBL/GenBank/DDBJ whole genome shotgun (WGS) entry which is preliminary data.</text>
</comment>
<reference evidence="4 5" key="1">
    <citation type="submission" date="2016-07" db="EMBL/GenBank/DDBJ databases">
        <title>Pervasive Adenine N6-methylation of Active Genes in Fungi.</title>
        <authorList>
            <consortium name="DOE Joint Genome Institute"/>
            <person name="Mondo S.J."/>
            <person name="Dannebaum R.O."/>
            <person name="Kuo R.C."/>
            <person name="Labutti K."/>
            <person name="Haridas S."/>
            <person name="Kuo A."/>
            <person name="Salamov A."/>
            <person name="Ahrendt S.R."/>
            <person name="Lipzen A."/>
            <person name="Sullivan W."/>
            <person name="Andreopoulos W.B."/>
            <person name="Clum A."/>
            <person name="Lindquist E."/>
            <person name="Daum C."/>
            <person name="Ramamoorthy G.K."/>
            <person name="Gryganskyi A."/>
            <person name="Culley D."/>
            <person name="Magnuson J.K."/>
            <person name="James T.Y."/>
            <person name="O'Malley M.A."/>
            <person name="Stajich J.E."/>
            <person name="Spatafora J.W."/>
            <person name="Visel A."/>
            <person name="Grigoriev I.V."/>
        </authorList>
    </citation>
    <scope>NUCLEOTIDE SEQUENCE [LARGE SCALE GENOMIC DNA]</scope>
    <source>
        <strain evidence="4 5">62-1032</strain>
    </source>
</reference>
<comment type="subunit">
    <text evidence="2">Component of the ER membrane protein complex (EMC).</text>
</comment>
<evidence type="ECO:0000256" key="1">
    <source>
        <dbReference type="ARBA" id="ARBA00022803"/>
    </source>
</evidence>
<evidence type="ECO:0000256" key="2">
    <source>
        <dbReference type="RuleBase" id="RU367091"/>
    </source>
</evidence>
<dbReference type="FunCoup" id="A0A1Y2FYP0">
    <property type="interactions" value="215"/>
</dbReference>
<feature type="region of interest" description="Disordered" evidence="3">
    <location>
        <begin position="130"/>
        <end position="151"/>
    </location>
</feature>